<gene>
    <name evidence="3" type="ORF">B9Q03_13800</name>
</gene>
<dbReference type="Gene3D" id="3.30.930.10">
    <property type="entry name" value="Bira Bifunctional Protein, Domain 2"/>
    <property type="match status" value="1"/>
</dbReference>
<reference evidence="3 4" key="1">
    <citation type="submission" date="2017-04" db="EMBL/GenBank/DDBJ databases">
        <title>Novel microbial lineages endemic to geothermal iron-oxide mats fill important gaps in the evolutionary history of Archaea.</title>
        <authorList>
            <person name="Jay Z.J."/>
            <person name="Beam J.P."/>
            <person name="Dlakic M."/>
            <person name="Rusch D.B."/>
            <person name="Kozubal M.A."/>
            <person name="Inskeep W.P."/>
        </authorList>
    </citation>
    <scope>NUCLEOTIDE SEQUENCE [LARGE SCALE GENOMIC DNA]</scope>
    <source>
        <strain evidence="3">OSP_D</strain>
    </source>
</reference>
<protein>
    <recommendedName>
        <fullName evidence="1">Histidine--tRNA ligase</fullName>
    </recommendedName>
</protein>
<dbReference type="InterPro" id="IPR004516">
    <property type="entry name" value="HisRS/HisZ"/>
</dbReference>
<organism evidence="3 4">
    <name type="scientific">Candidatus Marsarchaeota G2 archaeon OSP_D</name>
    <dbReference type="NCBI Taxonomy" id="1978157"/>
    <lineage>
        <taxon>Archaea</taxon>
        <taxon>Candidatus Marsarchaeota</taxon>
        <taxon>Candidatus Marsarchaeota group 2</taxon>
    </lineage>
</organism>
<dbReference type="InterPro" id="IPR045864">
    <property type="entry name" value="aa-tRNA-synth_II/BPL/LPL"/>
</dbReference>
<dbReference type="GO" id="GO:0006427">
    <property type="term" value="P:histidyl-tRNA aminoacylation"/>
    <property type="evidence" value="ECO:0007669"/>
    <property type="project" value="TreeGrafter"/>
</dbReference>
<evidence type="ECO:0000259" key="2">
    <source>
        <dbReference type="Pfam" id="PF13393"/>
    </source>
</evidence>
<comment type="caution">
    <text evidence="3">The sequence shown here is derived from an EMBL/GenBank/DDBJ whole genome shotgun (WGS) entry which is preliminary data.</text>
</comment>
<dbReference type="PANTHER" id="PTHR43707">
    <property type="entry name" value="HISTIDYL-TRNA SYNTHETASE"/>
    <property type="match status" value="1"/>
</dbReference>
<dbReference type="InterPro" id="IPR041715">
    <property type="entry name" value="HisRS-like_core"/>
</dbReference>
<accession>A0A2R6A912</accession>
<dbReference type="GO" id="GO:0005737">
    <property type="term" value="C:cytoplasm"/>
    <property type="evidence" value="ECO:0007669"/>
    <property type="project" value="InterPro"/>
</dbReference>
<dbReference type="SUPFAM" id="SSF55681">
    <property type="entry name" value="Class II aaRS and biotin synthetases"/>
    <property type="match status" value="1"/>
</dbReference>
<proteinExistence type="predicted"/>
<evidence type="ECO:0000256" key="1">
    <source>
        <dbReference type="ARBA" id="ARBA00017399"/>
    </source>
</evidence>
<dbReference type="Proteomes" id="UP000240322">
    <property type="component" value="Unassembled WGS sequence"/>
</dbReference>
<dbReference type="PANTHER" id="PTHR43707:SF1">
    <property type="entry name" value="HISTIDINE--TRNA LIGASE, MITOCHONDRIAL-RELATED"/>
    <property type="match status" value="1"/>
</dbReference>
<dbReference type="AlphaFoldDB" id="A0A2R6A912"/>
<dbReference type="Pfam" id="PF13393">
    <property type="entry name" value="tRNA-synt_His"/>
    <property type="match status" value="1"/>
</dbReference>
<evidence type="ECO:0000313" key="4">
    <source>
        <dbReference type="Proteomes" id="UP000240322"/>
    </source>
</evidence>
<name>A0A2R6A912_9ARCH</name>
<evidence type="ECO:0000313" key="3">
    <source>
        <dbReference type="EMBL" id="PSN82901.1"/>
    </source>
</evidence>
<feature type="domain" description="Class II Histidinyl-tRNA synthetase (HisRS)-like catalytic core" evidence="2">
    <location>
        <begin position="9"/>
        <end position="96"/>
    </location>
</feature>
<sequence>MTQFTTPRGMNDIGVEEMERRLWIQSKIEPVIRSYGFRRVEPTFIEHLDTLKAKSGETILQEIYYFKDKAGRDLGLRFDLTVGMARMVANDFKTPNP</sequence>
<dbReference type="EMBL" id="NEXE01000333">
    <property type="protein sequence ID" value="PSN82901.1"/>
    <property type="molecule type" value="Genomic_DNA"/>
</dbReference>
<dbReference type="GO" id="GO:0004821">
    <property type="term" value="F:histidine-tRNA ligase activity"/>
    <property type="evidence" value="ECO:0007669"/>
    <property type="project" value="TreeGrafter"/>
</dbReference>